<sequence length="352" mass="39008">MDQAKGGAVFELATPWALLLIPVPLFLWYLLPRAKVKLPAALKVPFFEAMAGIVEQENRLISAKTLLLIPVLVWVLLVIALSGPRWVGEPKPVAREGYNIMMVLDLSGSMEITDMLLHGRPVSRLLVVKRAAEQFVEDRVGDRIGLILFGTRAYLQTPLTYDRHSVLMRIDDATAGLAGKTTSIGDAVGLAVKRLQDVPSKGRVIILLTDGANNSGVLAPLKAAELAKQDGIKIYTIGLGSEADPRALTGDFFAPTLSAELDEKTLEEMAKMTGGRYFRATDPESLQSIYQTINQLETVKQEQATVRPQKEYYPWFVAFALLLCFYWLISKADLFVYLRSFLKVERSLSHDS</sequence>
<dbReference type="Proteomes" id="UP000277145">
    <property type="component" value="Unassembled WGS sequence"/>
</dbReference>
<evidence type="ECO:0000313" key="2">
    <source>
        <dbReference type="Proteomes" id="UP000277145"/>
    </source>
</evidence>
<dbReference type="Pfam" id="PF00092">
    <property type="entry name" value="VWA"/>
    <property type="match status" value="1"/>
</dbReference>
<dbReference type="PROSITE" id="PS50234">
    <property type="entry name" value="VWFA"/>
    <property type="match status" value="1"/>
</dbReference>
<dbReference type="Gene3D" id="3.40.50.410">
    <property type="entry name" value="von Willebrand factor, type A domain"/>
    <property type="match status" value="1"/>
</dbReference>
<reference evidence="1 2" key="1">
    <citation type="submission" date="2018-08" db="EMBL/GenBank/DDBJ databases">
        <title>Genome Sequences of Legionella pneumophila subsp. pneumophila Isolates, Recovered from a Drinking Water System in a Large Builging.</title>
        <authorList>
            <person name="Gomez-Alvarez V."/>
            <person name="Boczek L."/>
            <person name="King D."/>
            <person name="Pemberton A."/>
            <person name="Pfaller S."/>
            <person name="Rodgers M."/>
            <person name="Santodomingo J."/>
            <person name="Revetta R."/>
        </authorList>
    </citation>
    <scope>NUCLEOTIDE SEQUENCE [LARGE SCALE GENOMIC DNA]</scope>
    <source>
        <strain evidence="1 2">L01C.1</strain>
    </source>
</reference>
<dbReference type="InterPro" id="IPR036465">
    <property type="entry name" value="vWFA_dom_sf"/>
</dbReference>
<dbReference type="PANTHER" id="PTHR22550:SF18">
    <property type="entry name" value="VWFA DOMAIN-CONTAINING PROTEIN"/>
    <property type="match status" value="1"/>
</dbReference>
<dbReference type="EMBL" id="QWDR01000001">
    <property type="protein sequence ID" value="RJY34225.1"/>
    <property type="molecule type" value="Genomic_DNA"/>
</dbReference>
<dbReference type="InterPro" id="IPR033881">
    <property type="entry name" value="vWA_BatA_type"/>
</dbReference>
<gene>
    <name evidence="1" type="ORF">D1H98_05375</name>
</gene>
<proteinExistence type="predicted"/>
<name>A0A3A6UW70_LEGPN</name>
<dbReference type="SUPFAM" id="SSF53300">
    <property type="entry name" value="vWA-like"/>
    <property type="match status" value="1"/>
</dbReference>
<accession>A0A3A6UW70</accession>
<dbReference type="PANTHER" id="PTHR22550">
    <property type="entry name" value="SPORE GERMINATION PROTEIN"/>
    <property type="match status" value="1"/>
</dbReference>
<organism evidence="1 2">
    <name type="scientific">Legionella pneumophila subsp. pneumophila</name>
    <dbReference type="NCBI Taxonomy" id="91891"/>
    <lineage>
        <taxon>Bacteria</taxon>
        <taxon>Pseudomonadati</taxon>
        <taxon>Pseudomonadota</taxon>
        <taxon>Gammaproteobacteria</taxon>
        <taxon>Legionellales</taxon>
        <taxon>Legionellaceae</taxon>
        <taxon>Legionella</taxon>
    </lineage>
</organism>
<dbReference type="InterPro" id="IPR002035">
    <property type="entry name" value="VWF_A"/>
</dbReference>
<dbReference type="InterPro" id="IPR050768">
    <property type="entry name" value="UPF0353/GerABKA_families"/>
</dbReference>
<dbReference type="CDD" id="cd01467">
    <property type="entry name" value="vWA_BatA_type"/>
    <property type="match status" value="1"/>
</dbReference>
<dbReference type="AlphaFoldDB" id="A0A3A6UW70"/>
<dbReference type="SMART" id="SM00327">
    <property type="entry name" value="VWA"/>
    <property type="match status" value="1"/>
</dbReference>
<evidence type="ECO:0000313" key="1">
    <source>
        <dbReference type="EMBL" id="RJY34225.1"/>
    </source>
</evidence>
<comment type="caution">
    <text evidence="1">The sequence shown here is derived from an EMBL/GenBank/DDBJ whole genome shotgun (WGS) entry which is preliminary data.</text>
</comment>
<protein>
    <submittedName>
        <fullName evidence="1">VWA domain-containing protein</fullName>
    </submittedName>
</protein>